<feature type="compositionally biased region" description="Basic residues" evidence="2">
    <location>
        <begin position="31"/>
        <end position="42"/>
    </location>
</feature>
<dbReference type="Proteomes" id="UP000007875">
    <property type="component" value="Unassembled WGS sequence"/>
</dbReference>
<dbReference type="SUPFAM" id="SSF47113">
    <property type="entry name" value="Histone-fold"/>
    <property type="match status" value="1"/>
</dbReference>
<dbReference type="InterPro" id="IPR009072">
    <property type="entry name" value="Histone-fold"/>
</dbReference>
<dbReference type="Gene3D" id="1.10.20.10">
    <property type="entry name" value="Histone, subunit A"/>
    <property type="match status" value="1"/>
</dbReference>
<reference evidence="4" key="3">
    <citation type="submission" date="2025-09" db="UniProtKB">
        <authorList>
            <consortium name="Ensembl"/>
        </authorList>
    </citation>
    <scope>IDENTIFICATION</scope>
</reference>
<dbReference type="CDD" id="cd22911">
    <property type="entry name" value="HFD_H3"/>
    <property type="match status" value="1"/>
</dbReference>
<dbReference type="GO" id="GO:0003677">
    <property type="term" value="F:DNA binding"/>
    <property type="evidence" value="ECO:0007669"/>
    <property type="project" value="InterPro"/>
</dbReference>
<dbReference type="GeneTree" id="ENSGT01150000287000"/>
<dbReference type="Ensembl" id="ENSCSAVT00000007955.1">
    <property type="protein sequence ID" value="ENSCSAVP00000007850.1"/>
    <property type="gene ID" value="ENSCSAVG00000004691.1"/>
</dbReference>
<organism evidence="4 5">
    <name type="scientific">Ciona savignyi</name>
    <name type="common">Pacific transparent sea squirt</name>
    <dbReference type="NCBI Taxonomy" id="51511"/>
    <lineage>
        <taxon>Eukaryota</taxon>
        <taxon>Metazoa</taxon>
        <taxon>Chordata</taxon>
        <taxon>Tunicata</taxon>
        <taxon>Ascidiacea</taxon>
        <taxon>Phlebobranchia</taxon>
        <taxon>Cionidae</taxon>
        <taxon>Ciona</taxon>
    </lineage>
</organism>
<proteinExistence type="inferred from homology"/>
<protein>
    <recommendedName>
        <fullName evidence="3">Core Histone H2A/H2B/H3 domain-containing protein</fullName>
    </recommendedName>
</protein>
<keyword evidence="5" id="KW-1185">Reference proteome</keyword>
<dbReference type="GO" id="GO:0000786">
    <property type="term" value="C:nucleosome"/>
    <property type="evidence" value="ECO:0007669"/>
    <property type="project" value="InterPro"/>
</dbReference>
<dbReference type="eggNOG" id="KOG1745">
    <property type="taxonomic scope" value="Eukaryota"/>
</dbReference>
<comment type="similarity">
    <text evidence="1">Belongs to the histone H3 family.</text>
</comment>
<evidence type="ECO:0000313" key="5">
    <source>
        <dbReference type="Proteomes" id="UP000007875"/>
    </source>
</evidence>
<name>H2YR90_CIOSA</name>
<dbReference type="OMA" id="PRISAWQ"/>
<dbReference type="InParanoid" id="H2YR90"/>
<dbReference type="PRINTS" id="PR00622">
    <property type="entry name" value="HISTONEH3"/>
</dbReference>
<feature type="compositionally biased region" description="Polar residues" evidence="2">
    <location>
        <begin position="1"/>
        <end position="11"/>
    </location>
</feature>
<dbReference type="SMART" id="SM00428">
    <property type="entry name" value="H3"/>
    <property type="match status" value="1"/>
</dbReference>
<dbReference type="HOGENOM" id="CLU_078295_3_3_1"/>
<accession>H2YR90</accession>
<dbReference type="STRING" id="51511.ENSCSAVP00000007850"/>
<reference evidence="5" key="1">
    <citation type="submission" date="2003-08" db="EMBL/GenBank/DDBJ databases">
        <authorList>
            <person name="Birren B."/>
            <person name="Nusbaum C."/>
            <person name="Abebe A."/>
            <person name="Abouelleil A."/>
            <person name="Adekoya E."/>
            <person name="Ait-zahra M."/>
            <person name="Allen N."/>
            <person name="Allen T."/>
            <person name="An P."/>
            <person name="Anderson M."/>
            <person name="Anderson S."/>
            <person name="Arachchi H."/>
            <person name="Armbruster J."/>
            <person name="Bachantsang P."/>
            <person name="Baldwin J."/>
            <person name="Barry A."/>
            <person name="Bayul T."/>
            <person name="Blitshsteyn B."/>
            <person name="Bloom T."/>
            <person name="Blye J."/>
            <person name="Boguslavskiy L."/>
            <person name="Borowsky M."/>
            <person name="Boukhgalter B."/>
            <person name="Brunache A."/>
            <person name="Butler J."/>
            <person name="Calixte N."/>
            <person name="Calvo S."/>
            <person name="Camarata J."/>
            <person name="Campo K."/>
            <person name="Chang J."/>
            <person name="Cheshatsang Y."/>
            <person name="Citroen M."/>
            <person name="Collymore A."/>
            <person name="Considine T."/>
            <person name="Cook A."/>
            <person name="Cooke P."/>
            <person name="Corum B."/>
            <person name="Cuomo C."/>
            <person name="David R."/>
            <person name="Dawoe T."/>
            <person name="Degray S."/>
            <person name="Dodge S."/>
            <person name="Dooley K."/>
            <person name="Dorje P."/>
            <person name="Dorjee K."/>
            <person name="Dorris L."/>
            <person name="Duffey N."/>
            <person name="Dupes A."/>
            <person name="Elkins T."/>
            <person name="Engels R."/>
            <person name="Erickson J."/>
            <person name="Farina A."/>
            <person name="Faro S."/>
            <person name="Ferreira P."/>
            <person name="Fischer H."/>
            <person name="Fitzgerald M."/>
            <person name="Foley K."/>
            <person name="Gage D."/>
            <person name="Galagan J."/>
            <person name="Gearin G."/>
            <person name="Gnerre S."/>
            <person name="Gnirke A."/>
            <person name="Goyette A."/>
            <person name="Graham J."/>
            <person name="Grandbois E."/>
            <person name="Gyaltsen K."/>
            <person name="Hafez N."/>
            <person name="Hagopian D."/>
            <person name="Hagos B."/>
            <person name="Hall J."/>
            <person name="Hatcher B."/>
            <person name="Heller A."/>
            <person name="Higgins H."/>
            <person name="Honan T."/>
            <person name="Horn A."/>
            <person name="Houde N."/>
            <person name="Hughes L."/>
            <person name="Hulme W."/>
            <person name="Husby E."/>
            <person name="Iliev I."/>
            <person name="Jaffe D."/>
            <person name="Jones C."/>
            <person name="Kamal M."/>
            <person name="Kamat A."/>
            <person name="Kamvysselis M."/>
            <person name="Karlsson E."/>
            <person name="Kells C."/>
            <person name="Kieu A."/>
            <person name="Kisner P."/>
            <person name="Kodira C."/>
            <person name="Kulbokas E."/>
            <person name="Labutti K."/>
            <person name="Lama D."/>
            <person name="Landers T."/>
            <person name="Leger J."/>
            <person name="Levine S."/>
            <person name="Lewis D."/>
            <person name="Lewis T."/>
            <person name="Lindblad-toh K."/>
            <person name="Liu X."/>
            <person name="Lokyitsang T."/>
            <person name="Lokyitsang Y."/>
            <person name="Lucien O."/>
            <person name="Lui A."/>
            <person name="Ma L.J."/>
            <person name="Mabbitt R."/>
            <person name="Macdonald J."/>
            <person name="Maclean C."/>
            <person name="Major J."/>
            <person name="Manning J."/>
            <person name="Marabella R."/>
            <person name="Maru K."/>
            <person name="Matthews C."/>
            <person name="Mauceli E."/>
            <person name="Mccarthy M."/>
            <person name="Mcdonough S."/>
            <person name="Mcghee T."/>
            <person name="Meldrim J."/>
            <person name="Meneus L."/>
            <person name="Mesirov J."/>
            <person name="Mihalev A."/>
            <person name="Mihova T."/>
            <person name="Mikkelsen T."/>
            <person name="Mlenga V."/>
            <person name="Moru K."/>
            <person name="Mozes J."/>
            <person name="Mulrain L."/>
            <person name="Munson G."/>
            <person name="Naylor J."/>
            <person name="Newes C."/>
            <person name="Nguyen C."/>
            <person name="Nguyen N."/>
            <person name="Nguyen T."/>
            <person name="Nicol R."/>
            <person name="Nielsen C."/>
            <person name="Nizzari M."/>
            <person name="Norbu C."/>
            <person name="Norbu N."/>
            <person name="O'donnell P."/>
            <person name="Okoawo O."/>
            <person name="O'leary S."/>
            <person name="Omotosho B."/>
            <person name="O'neill K."/>
            <person name="Osman S."/>
            <person name="Parker S."/>
            <person name="Perrin D."/>
            <person name="Phunkhang P."/>
            <person name="Piqani B."/>
            <person name="Purcell S."/>
            <person name="Rachupka T."/>
            <person name="Ramasamy U."/>
            <person name="Rameau R."/>
            <person name="Ray V."/>
            <person name="Raymond C."/>
            <person name="Retta R."/>
            <person name="Richardson S."/>
            <person name="Rise C."/>
            <person name="Rodriguez J."/>
            <person name="Rogers J."/>
            <person name="Rogov P."/>
            <person name="Rutman M."/>
            <person name="Schupbach R."/>
            <person name="Seaman C."/>
            <person name="Settipalli S."/>
            <person name="Sharpe T."/>
            <person name="Sheridan J."/>
            <person name="Sherpa N."/>
            <person name="Shi J."/>
            <person name="Smirnov S."/>
            <person name="Smith C."/>
            <person name="Sougnez C."/>
            <person name="Spencer B."/>
            <person name="Stalker J."/>
            <person name="Stange-thomann N."/>
            <person name="Stavropoulos S."/>
            <person name="Stetson K."/>
            <person name="Stone C."/>
            <person name="Stone S."/>
            <person name="Stubbs M."/>
            <person name="Talamas J."/>
            <person name="Tchuinga P."/>
            <person name="Tenzing P."/>
            <person name="Tesfaye S."/>
            <person name="Theodore J."/>
            <person name="Thoulutsang Y."/>
            <person name="Topham K."/>
            <person name="Towey S."/>
            <person name="Tsamla T."/>
            <person name="Tsomo N."/>
            <person name="Vallee D."/>
            <person name="Vassiliev H."/>
            <person name="Venkataraman V."/>
            <person name="Vinson J."/>
            <person name="Vo A."/>
            <person name="Wade C."/>
            <person name="Wang S."/>
            <person name="Wangchuk T."/>
            <person name="Wangdi T."/>
            <person name="Whittaker C."/>
            <person name="Wilkinson J."/>
            <person name="Wu Y."/>
            <person name="Wyman D."/>
            <person name="Yadav S."/>
            <person name="Yang S."/>
            <person name="Yang X."/>
            <person name="Yeager S."/>
            <person name="Yee E."/>
            <person name="Young G."/>
            <person name="Zainoun J."/>
            <person name="Zembeck L."/>
            <person name="Zimmer A."/>
            <person name="Zody M."/>
            <person name="Lander E."/>
        </authorList>
    </citation>
    <scope>NUCLEOTIDE SEQUENCE [LARGE SCALE GENOMIC DNA]</scope>
</reference>
<dbReference type="Pfam" id="PF00125">
    <property type="entry name" value="Histone"/>
    <property type="match status" value="1"/>
</dbReference>
<feature type="region of interest" description="Disordered" evidence="2">
    <location>
        <begin position="1"/>
        <end position="65"/>
    </location>
</feature>
<evidence type="ECO:0000256" key="1">
    <source>
        <dbReference type="ARBA" id="ARBA00010343"/>
    </source>
</evidence>
<dbReference type="InterPro" id="IPR007125">
    <property type="entry name" value="H2A/H2B/H3"/>
</dbReference>
<evidence type="ECO:0000313" key="4">
    <source>
        <dbReference type="Ensembl" id="ENSCSAVP00000007850.1"/>
    </source>
</evidence>
<dbReference type="GO" id="GO:0046982">
    <property type="term" value="F:protein heterodimerization activity"/>
    <property type="evidence" value="ECO:0007669"/>
    <property type="project" value="InterPro"/>
</dbReference>
<dbReference type="AlphaFoldDB" id="H2YR90"/>
<dbReference type="PROSITE" id="PS00959">
    <property type="entry name" value="HISTONE_H3_2"/>
    <property type="match status" value="1"/>
</dbReference>
<reference evidence="4" key="2">
    <citation type="submission" date="2025-08" db="UniProtKB">
        <authorList>
            <consortium name="Ensembl"/>
        </authorList>
    </citation>
    <scope>IDENTIFICATION</scope>
</reference>
<dbReference type="PANTHER" id="PTHR11426">
    <property type="entry name" value="HISTONE H3"/>
    <property type="match status" value="1"/>
</dbReference>
<dbReference type="InterPro" id="IPR000164">
    <property type="entry name" value="Histone_H3/CENP-A"/>
</dbReference>
<evidence type="ECO:0000256" key="2">
    <source>
        <dbReference type="SAM" id="MobiDB-lite"/>
    </source>
</evidence>
<evidence type="ECO:0000259" key="3">
    <source>
        <dbReference type="Pfam" id="PF00125"/>
    </source>
</evidence>
<feature type="domain" description="Core Histone H2A/H2B/H3" evidence="3">
    <location>
        <begin position="53"/>
        <end position="139"/>
    </location>
</feature>
<dbReference type="GO" id="GO:0030527">
    <property type="term" value="F:structural constituent of chromatin"/>
    <property type="evidence" value="ECO:0007669"/>
    <property type="project" value="InterPro"/>
</dbReference>
<sequence>MPRSSQISTPGSSARKSSKSRRIPTPSSGSAKRKSNVPKKKSPVQPPRTHVRPGAKTMQEIRKMQTSSKLCIRKLPFSRLVREIQYNINPRVTCWQSIAIQALHEAAEAYLVRFLEDCNLAAKFTKRVTVMAQDTQFVRIMRLRNGIE</sequence>